<sequence length="193" mass="21362">MTKISGENCEAPRVVKLCTYQREGVSDQVLQMEENQTLKTVYETACALGARVEVWRNADGVYLISGWLHSVDKPLDILQQANLCRIPCLFLREGMPHRNFASVRGRRSSIQVPVTVDSEQSSLENPHLLAKVPRECSGVLFHVENFTIHPIPPPGDVLWPLCLFPTVLEGFSSELALISSGTSTALPVAHVLE</sequence>
<name>A0A8X6X5M2_9ARAC</name>
<proteinExistence type="predicted"/>
<keyword evidence="2" id="KW-1185">Reference proteome</keyword>
<comment type="caution">
    <text evidence="1">The sequence shown here is derived from an EMBL/GenBank/DDBJ whole genome shotgun (WGS) entry which is preliminary data.</text>
</comment>
<protein>
    <submittedName>
        <fullName evidence="1">Uncharacterized protein</fullName>
    </submittedName>
</protein>
<evidence type="ECO:0000313" key="1">
    <source>
        <dbReference type="EMBL" id="GFY47353.1"/>
    </source>
</evidence>
<evidence type="ECO:0000313" key="2">
    <source>
        <dbReference type="Proteomes" id="UP000886998"/>
    </source>
</evidence>
<dbReference type="AlphaFoldDB" id="A0A8X6X5M2"/>
<gene>
    <name evidence="1" type="ORF">TNIN_94511</name>
</gene>
<dbReference type="EMBL" id="BMAV01005916">
    <property type="protein sequence ID" value="GFY47353.1"/>
    <property type="molecule type" value="Genomic_DNA"/>
</dbReference>
<accession>A0A8X6X5M2</accession>
<dbReference type="Proteomes" id="UP000886998">
    <property type="component" value="Unassembled WGS sequence"/>
</dbReference>
<organism evidence="1 2">
    <name type="scientific">Trichonephila inaurata madagascariensis</name>
    <dbReference type="NCBI Taxonomy" id="2747483"/>
    <lineage>
        <taxon>Eukaryota</taxon>
        <taxon>Metazoa</taxon>
        <taxon>Ecdysozoa</taxon>
        <taxon>Arthropoda</taxon>
        <taxon>Chelicerata</taxon>
        <taxon>Arachnida</taxon>
        <taxon>Araneae</taxon>
        <taxon>Araneomorphae</taxon>
        <taxon>Entelegynae</taxon>
        <taxon>Araneoidea</taxon>
        <taxon>Nephilidae</taxon>
        <taxon>Trichonephila</taxon>
        <taxon>Trichonephila inaurata</taxon>
    </lineage>
</organism>
<reference evidence="1" key="1">
    <citation type="submission" date="2020-08" db="EMBL/GenBank/DDBJ databases">
        <title>Multicomponent nature underlies the extraordinary mechanical properties of spider dragline silk.</title>
        <authorList>
            <person name="Kono N."/>
            <person name="Nakamura H."/>
            <person name="Mori M."/>
            <person name="Yoshida Y."/>
            <person name="Ohtoshi R."/>
            <person name="Malay A.D."/>
            <person name="Moran D.A.P."/>
            <person name="Tomita M."/>
            <person name="Numata K."/>
            <person name="Arakawa K."/>
        </authorList>
    </citation>
    <scope>NUCLEOTIDE SEQUENCE</scope>
</reference>